<sequence length="1774" mass="195508">MHTPTPLTICTVLTALASCIMTSWARDAPAIKDSTILRSTVSCLDCPERNCYKCTLGQDKTLRASTGGLAWVRFLVGFRLPVPVTDAMKCTVQFPAFVRPNPFAVNVTVARALSSDWDEDTVDGENAPESGDIFSSMFLEPYQNMQAMDITAACKGAQADGEFSIYVGTQSDSIEIWSKDADAPAILHVIEPGCRVSKQQIRRLSLLEHHSHKLLEQYAIPVPHGYVVTNPGDAEAVVSSIGAPSVLKSQILAGGRGKGRMSSDGKGGIRIVATPEEAFQNASRMLGHYLTTKQTPPSGLLVKKLYIYKAVDVEQEFYLSLTFDREEYSPVILISDQGGVDIESNQDKLHRFWFNLSRGITAETMAGIQKQLRFTDKEMPTIESIIRQMIKLFEERDAILLELNPLVRTPEGNFVCLDAKFDFDNAARFRQPEIFSKEERMPDLEDEYEAQQHGLVYIRLNGHIGNIVNGAGLAMATNDLITLHGGKCANFLDIGGKATTETLLKAFEILSRDQRVRGIFINIFGEISEFTSSGCDTSPGIAMAQEREFYKYCQLPQRPGLLHRPPPSPRSEINAELLPQSSQDTTLTALAQLGALRLNARRCMISLFDRHTQYILAESTRTLSLQDDRVHVEGDALWLGSSVIPKPDGICHFCCEEEQLNAGAKNPNGGYSALVIPDMTKDDRCSQRQYVVNAPHLRFYAGVPIMSRRGIAIGAFAVSDGQPRAGLDPLDIRFMTDTAAAIMNHLEMMRSHEQNRRGANMIAGLGNFVEGATFPSSSLRRNKHTHDEDEEPESENLPNTSPHTRRHHQIRADGRSPLKERSHHREATASPSGHNGGQEPETRSRTFPTPSHHRQPEVTLASGTREIFSRAARILRDSLEVEGVVFFDASVNSYATLVRNSDGRHSDIESSSSTADANSSSDSDNPTTGHSSTETDDSTVCEVLGQSTAQGDSEKSIGLMRESFLRSLLRYYPRGAIFNIDENGGVSSSEGSDSASGSYVSREIVHRRNESSMVQRHWKQRKRERGSLKEENKTLIKVFPAARSVTMFPLWDSRRNRWFSGLFVWTTAPRVFSLTGELAYLYAFSNSIMAEIHRLDIELANKAHATLVGSISHELRSPLHGILGSTELLTDSTMTPAQVALVNTIEHCGRSLLDIINNMLDFAKINQFTRKSRSSRFKSTHAPRRRPGLPARISSKDKPGLGVVNLISDVQLDAVLEEVVDSVFAGHCYSAKGGLLARPAPLVPARDTDGDLVMKGTAERPLSAFNESLTIIYDVEPGVQWLFETQAGAWRRILMNLFGNALKYTRSGYIYVTLKCNSSSASNSKTKRLSRGDGTREDMGSVTLTVKDTGQGIDKQYLQSNVFKPFSQEDPLSPGSGLGLSIVHQTVVSLGGKVDIASTKGVGTEVTVTMDLPRTPQAEVADNERDTSIVRKAKDRVRGKSIGLIGFGSSSREEDEALVLLRSSLLRMYKEHFGMEAGLVSSDVPDHQSYDLYLVRQANLDEVDQICRQVTMAESDSRSPPMIVICSTPQMAQKLSTTASQRPSTSIYEFISQPCGPSKMANSLLACLKRQRERPSHISIGGIDTALLTAAQAGKAMRQNENVSRVDFSLTPEKTTVSVTTSNVDDSVMEVSMIEATRKAPSVLLVDDNDVNLKLLVAFMKKAKFPYHTASNGLEALEVYKTNFGQIPVVLMDISMPVMDGLEATREIRLFEKMHREGSTNAGHSCVKPTTVIALSGLGSAPVRQEAFNSGIDLFLSKPIRFQELVKQIDELMR</sequence>
<dbReference type="GO" id="GO:0004775">
    <property type="term" value="F:succinate-CoA ligase (ADP-forming) activity"/>
    <property type="evidence" value="ECO:0007669"/>
    <property type="project" value="TreeGrafter"/>
</dbReference>
<dbReference type="InterPro" id="IPR017866">
    <property type="entry name" value="Succ-CoA_synthase_bsu_CS"/>
</dbReference>
<feature type="compositionally biased region" description="Low complexity" evidence="11">
    <location>
        <begin position="910"/>
        <end position="928"/>
    </location>
</feature>
<evidence type="ECO:0000259" key="14">
    <source>
        <dbReference type="PROSITE" id="PS50110"/>
    </source>
</evidence>
<dbReference type="Gene3D" id="3.30.470.20">
    <property type="entry name" value="ATP-grasp fold, B domain"/>
    <property type="match status" value="1"/>
</dbReference>
<keyword evidence="4" id="KW-0436">Ligase</keyword>
<feature type="compositionally biased region" description="Basic residues" evidence="11">
    <location>
        <begin position="1173"/>
        <end position="1187"/>
    </location>
</feature>
<dbReference type="SUPFAM" id="SSF55874">
    <property type="entry name" value="ATPase domain of HSP90 chaperone/DNA topoisomerase II/histidine kinase"/>
    <property type="match status" value="1"/>
</dbReference>
<evidence type="ECO:0000256" key="12">
    <source>
        <dbReference type="SAM" id="SignalP"/>
    </source>
</evidence>
<keyword evidence="6 10" id="KW-0547">Nucleotide-binding</keyword>
<keyword evidence="3 9" id="KW-0597">Phosphoprotein</keyword>
<dbReference type="PROSITE" id="PS50975">
    <property type="entry name" value="ATP_GRASP"/>
    <property type="match status" value="1"/>
</dbReference>
<comment type="pathway">
    <text evidence="1">Carbohydrate metabolism; tricarboxylic acid cycle; succinate from succinyl-CoA (ligase route): step 1/1.</text>
</comment>
<dbReference type="SMART" id="SM00387">
    <property type="entry name" value="HATPase_c"/>
    <property type="match status" value="1"/>
</dbReference>
<dbReference type="Pfam" id="PF02518">
    <property type="entry name" value="HATPase_c"/>
    <property type="match status" value="1"/>
</dbReference>
<dbReference type="EMBL" id="NKHU02000105">
    <property type="protein sequence ID" value="RHZ54884.1"/>
    <property type="molecule type" value="Genomic_DNA"/>
</dbReference>
<dbReference type="Gene3D" id="3.30.565.10">
    <property type="entry name" value="Histidine kinase-like ATPase, C-terminal domain"/>
    <property type="match status" value="1"/>
</dbReference>
<evidence type="ECO:0000256" key="1">
    <source>
        <dbReference type="ARBA" id="ARBA00005064"/>
    </source>
</evidence>
<evidence type="ECO:0000259" key="13">
    <source>
        <dbReference type="PROSITE" id="PS50109"/>
    </source>
</evidence>
<dbReference type="InterPro" id="IPR001789">
    <property type="entry name" value="Sig_transdc_resp-reg_receiver"/>
</dbReference>
<dbReference type="Gene3D" id="3.30.450.40">
    <property type="match status" value="1"/>
</dbReference>
<dbReference type="SMART" id="SM00388">
    <property type="entry name" value="HisKA"/>
    <property type="match status" value="1"/>
</dbReference>
<dbReference type="InterPro" id="IPR003018">
    <property type="entry name" value="GAF"/>
</dbReference>
<dbReference type="InterPro" id="IPR036097">
    <property type="entry name" value="HisK_dim/P_sf"/>
</dbReference>
<dbReference type="SMART" id="SM00065">
    <property type="entry name" value="GAF"/>
    <property type="match status" value="1"/>
</dbReference>
<dbReference type="Gene3D" id="1.10.287.130">
    <property type="match status" value="1"/>
</dbReference>
<proteinExistence type="predicted"/>
<dbReference type="GO" id="GO:0046872">
    <property type="term" value="F:metal ion binding"/>
    <property type="evidence" value="ECO:0007669"/>
    <property type="project" value="InterPro"/>
</dbReference>
<dbReference type="Pfam" id="PF00512">
    <property type="entry name" value="HisKA"/>
    <property type="match status" value="1"/>
</dbReference>
<name>A0A397GZJ6_ASPTH</name>
<evidence type="ECO:0000256" key="3">
    <source>
        <dbReference type="ARBA" id="ARBA00022553"/>
    </source>
</evidence>
<feature type="region of interest" description="Disordered" evidence="11">
    <location>
        <begin position="1173"/>
        <end position="1194"/>
    </location>
</feature>
<dbReference type="PROSITE" id="PS50110">
    <property type="entry name" value="RESPONSE_REGULATORY"/>
    <property type="match status" value="1"/>
</dbReference>
<keyword evidence="2" id="KW-0816">Tricarboxylic acid cycle</keyword>
<feature type="chain" id="PRO_5017357360" evidence="12">
    <location>
        <begin position="26"/>
        <end position="1774"/>
    </location>
</feature>
<dbReference type="Pfam" id="PF08442">
    <property type="entry name" value="ATP-grasp_2"/>
    <property type="match status" value="1"/>
</dbReference>
<evidence type="ECO:0000259" key="15">
    <source>
        <dbReference type="PROSITE" id="PS50975"/>
    </source>
</evidence>
<feature type="compositionally biased region" description="Basic and acidic residues" evidence="11">
    <location>
        <begin position="810"/>
        <end position="827"/>
    </location>
</feature>
<dbReference type="InterPro" id="IPR003594">
    <property type="entry name" value="HATPase_dom"/>
</dbReference>
<feature type="region of interest" description="Disordered" evidence="11">
    <location>
        <begin position="901"/>
        <end position="940"/>
    </location>
</feature>
<evidence type="ECO:0000256" key="2">
    <source>
        <dbReference type="ARBA" id="ARBA00022532"/>
    </source>
</evidence>
<dbReference type="SUPFAM" id="SSF56059">
    <property type="entry name" value="Glutathione synthetase ATP-binding domain-like"/>
    <property type="match status" value="1"/>
</dbReference>
<dbReference type="SMART" id="SM00448">
    <property type="entry name" value="REC"/>
    <property type="match status" value="1"/>
</dbReference>
<evidence type="ECO:0000313" key="16">
    <source>
        <dbReference type="EMBL" id="RHZ54884.1"/>
    </source>
</evidence>
<dbReference type="GO" id="GO:0005524">
    <property type="term" value="F:ATP binding"/>
    <property type="evidence" value="ECO:0007669"/>
    <property type="project" value="UniProtKB-UniRule"/>
</dbReference>
<gene>
    <name evidence="16" type="ORF">CDV56_105248</name>
</gene>
<evidence type="ECO:0000256" key="10">
    <source>
        <dbReference type="PROSITE-ProRule" id="PRU00409"/>
    </source>
</evidence>
<dbReference type="PRINTS" id="PR00344">
    <property type="entry name" value="BCTRLSENSOR"/>
</dbReference>
<dbReference type="PROSITE" id="PS01217">
    <property type="entry name" value="SUCCINYL_COA_LIG_3"/>
    <property type="match status" value="1"/>
</dbReference>
<dbReference type="PANTHER" id="PTHR11815:SF1">
    <property type="entry name" value="SUCCINATE--COA LIGASE [ADP-FORMING] SUBUNIT BETA, MITOCHONDRIAL"/>
    <property type="match status" value="1"/>
</dbReference>
<evidence type="ECO:0000256" key="5">
    <source>
        <dbReference type="ARBA" id="ARBA00022679"/>
    </source>
</evidence>
<dbReference type="InterPro" id="IPR005467">
    <property type="entry name" value="His_kinase_dom"/>
</dbReference>
<dbReference type="InterPro" id="IPR029016">
    <property type="entry name" value="GAF-like_dom_sf"/>
</dbReference>
<dbReference type="SUPFAM" id="SSF52210">
    <property type="entry name" value="Succinyl-CoA synthetase domains"/>
    <property type="match status" value="1"/>
</dbReference>
<evidence type="ECO:0000256" key="8">
    <source>
        <dbReference type="ARBA" id="ARBA00022840"/>
    </source>
</evidence>
<dbReference type="InterPro" id="IPR016102">
    <property type="entry name" value="Succinyl-CoA_synth-like"/>
</dbReference>
<dbReference type="OrthoDB" id="303614at2759"/>
<feature type="domain" description="ATP-grasp" evidence="15">
    <location>
        <begin position="212"/>
        <end position="434"/>
    </location>
</feature>
<dbReference type="InterPro" id="IPR003661">
    <property type="entry name" value="HisK_dim/P_dom"/>
</dbReference>
<feature type="region of interest" description="Disordered" evidence="11">
    <location>
        <begin position="773"/>
        <end position="862"/>
    </location>
</feature>
<dbReference type="CDD" id="cd00082">
    <property type="entry name" value="HisKA"/>
    <property type="match status" value="1"/>
</dbReference>
<feature type="modified residue" description="4-aspartylphosphate" evidence="9">
    <location>
        <position position="1693"/>
    </location>
</feature>
<dbReference type="InterPro" id="IPR036890">
    <property type="entry name" value="HATPase_C_sf"/>
</dbReference>
<dbReference type="FunFam" id="1.10.287.130:FF:000023">
    <property type="entry name" value="Sensor histidine kinase/response regulator, putative"/>
    <property type="match status" value="1"/>
</dbReference>
<dbReference type="GO" id="GO:0006099">
    <property type="term" value="P:tricarboxylic acid cycle"/>
    <property type="evidence" value="ECO:0007669"/>
    <property type="project" value="UniProtKB-KW"/>
</dbReference>
<evidence type="ECO:0000256" key="4">
    <source>
        <dbReference type="ARBA" id="ARBA00022598"/>
    </source>
</evidence>
<dbReference type="InterPro" id="IPR011761">
    <property type="entry name" value="ATP-grasp"/>
</dbReference>
<dbReference type="InterPro" id="IPR011006">
    <property type="entry name" value="CheY-like_superfamily"/>
</dbReference>
<keyword evidence="8 10" id="KW-0067">ATP-binding</keyword>
<dbReference type="Pfam" id="PF00549">
    <property type="entry name" value="Ligase_CoA"/>
    <property type="match status" value="1"/>
</dbReference>
<dbReference type="InterPro" id="IPR013650">
    <property type="entry name" value="ATP-grasp_succ-CoA_synth-type"/>
</dbReference>
<feature type="domain" description="Histidine kinase" evidence="13">
    <location>
        <begin position="1110"/>
        <end position="1414"/>
    </location>
</feature>
<dbReference type="GO" id="GO:0042709">
    <property type="term" value="C:succinate-CoA ligase complex"/>
    <property type="evidence" value="ECO:0007669"/>
    <property type="project" value="TreeGrafter"/>
</dbReference>
<dbReference type="Proteomes" id="UP000215305">
    <property type="component" value="Unassembled WGS sequence"/>
</dbReference>
<dbReference type="VEuPathDB" id="FungiDB:CDV56_105248"/>
<dbReference type="Pfam" id="PF00072">
    <property type="entry name" value="Response_reg"/>
    <property type="match status" value="1"/>
</dbReference>
<dbReference type="PROSITE" id="PS50109">
    <property type="entry name" value="HIS_KIN"/>
    <property type="match status" value="1"/>
</dbReference>
<keyword evidence="7" id="KW-0418">Kinase</keyword>
<dbReference type="PANTHER" id="PTHR11815">
    <property type="entry name" value="SUCCINYL-COA SYNTHETASE BETA CHAIN"/>
    <property type="match status" value="1"/>
</dbReference>
<dbReference type="STRING" id="41047.A0A397GZJ6"/>
<evidence type="ECO:0000256" key="7">
    <source>
        <dbReference type="ARBA" id="ARBA00022777"/>
    </source>
</evidence>
<dbReference type="InterPro" id="IPR004358">
    <property type="entry name" value="Sig_transdc_His_kin-like_C"/>
</dbReference>
<comment type="caution">
    <text evidence="16">The sequence shown here is derived from an EMBL/GenBank/DDBJ whole genome shotgun (WGS) entry which is preliminary data.</text>
</comment>
<evidence type="ECO:0000256" key="9">
    <source>
        <dbReference type="PROSITE-ProRule" id="PRU00169"/>
    </source>
</evidence>
<dbReference type="RefSeq" id="XP_026614150.1">
    <property type="nucleotide sequence ID" value="XM_026758867.1"/>
</dbReference>
<feature type="domain" description="Response regulatory" evidence="14">
    <location>
        <begin position="1642"/>
        <end position="1773"/>
    </location>
</feature>
<dbReference type="InterPro" id="IPR013815">
    <property type="entry name" value="ATP_grasp_subdomain_1"/>
</dbReference>
<dbReference type="SUPFAM" id="SSF55781">
    <property type="entry name" value="GAF domain-like"/>
    <property type="match status" value="1"/>
</dbReference>
<reference evidence="16" key="1">
    <citation type="submission" date="2018-08" db="EMBL/GenBank/DDBJ databases">
        <title>Draft genome sequence of azole-resistant Aspergillus thermomutatus (Neosartorya pseudofischeri) strain HMR AF 39, isolated from a human nasal aspirate.</title>
        <authorList>
            <person name="Parent-Michaud M."/>
            <person name="Dufresne P.J."/>
            <person name="Fournier E."/>
            <person name="Martineau C."/>
            <person name="Moreira S."/>
            <person name="Perkins V."/>
            <person name="De Repentigny L."/>
            <person name="Dufresne S.F."/>
        </authorList>
    </citation>
    <scope>NUCLEOTIDE SEQUENCE [LARGE SCALE GENOMIC DNA]</scope>
    <source>
        <strain evidence="16">HMR AF 39</strain>
    </source>
</reference>
<dbReference type="SUPFAM" id="SSF52172">
    <property type="entry name" value="CheY-like"/>
    <property type="match status" value="1"/>
</dbReference>
<dbReference type="Gene3D" id="3.30.1490.20">
    <property type="entry name" value="ATP-grasp fold, A domain"/>
    <property type="match status" value="1"/>
</dbReference>
<evidence type="ECO:0000256" key="6">
    <source>
        <dbReference type="ARBA" id="ARBA00022741"/>
    </source>
</evidence>
<dbReference type="FunFam" id="3.30.450.40:FF:000083">
    <property type="entry name" value="Sensor histidine kinase/response regulator, putative (AFU_orthologue AFUA_4G00660)"/>
    <property type="match status" value="1"/>
</dbReference>
<protein>
    <submittedName>
        <fullName evidence="16">Uncharacterized protein</fullName>
    </submittedName>
</protein>
<dbReference type="GeneID" id="38127222"/>
<dbReference type="Gene3D" id="3.40.50.2300">
    <property type="match status" value="1"/>
</dbReference>
<dbReference type="CDD" id="cd17546">
    <property type="entry name" value="REC_hyHK_CKI1_RcsC-like"/>
    <property type="match status" value="1"/>
</dbReference>
<dbReference type="GO" id="GO:0000155">
    <property type="term" value="F:phosphorelay sensor kinase activity"/>
    <property type="evidence" value="ECO:0007669"/>
    <property type="project" value="InterPro"/>
</dbReference>
<dbReference type="InterPro" id="IPR005811">
    <property type="entry name" value="SUCC_ACL_C"/>
</dbReference>
<keyword evidence="12" id="KW-0732">Signal</keyword>
<dbReference type="SUPFAM" id="SSF47384">
    <property type="entry name" value="Homodimeric domain of signal transducing histidine kinase"/>
    <property type="match status" value="1"/>
</dbReference>
<evidence type="ECO:0000313" key="17">
    <source>
        <dbReference type="Proteomes" id="UP000215305"/>
    </source>
</evidence>
<dbReference type="GO" id="GO:0005739">
    <property type="term" value="C:mitochondrion"/>
    <property type="evidence" value="ECO:0007669"/>
    <property type="project" value="TreeGrafter"/>
</dbReference>
<feature type="signal peptide" evidence="12">
    <location>
        <begin position="1"/>
        <end position="25"/>
    </location>
</feature>
<keyword evidence="5" id="KW-0808">Transferase</keyword>
<dbReference type="Pfam" id="PF01590">
    <property type="entry name" value="GAF"/>
    <property type="match status" value="1"/>
</dbReference>
<evidence type="ECO:0000256" key="11">
    <source>
        <dbReference type="SAM" id="MobiDB-lite"/>
    </source>
</evidence>
<dbReference type="Gene3D" id="3.40.50.261">
    <property type="entry name" value="Succinyl-CoA synthetase domains"/>
    <property type="match status" value="1"/>
</dbReference>
<organism evidence="16 17">
    <name type="scientific">Aspergillus thermomutatus</name>
    <name type="common">Neosartorya pseudofischeri</name>
    <dbReference type="NCBI Taxonomy" id="41047"/>
    <lineage>
        <taxon>Eukaryota</taxon>
        <taxon>Fungi</taxon>
        <taxon>Dikarya</taxon>
        <taxon>Ascomycota</taxon>
        <taxon>Pezizomycotina</taxon>
        <taxon>Eurotiomycetes</taxon>
        <taxon>Eurotiomycetidae</taxon>
        <taxon>Eurotiales</taxon>
        <taxon>Aspergillaceae</taxon>
        <taxon>Aspergillus</taxon>
        <taxon>Aspergillus subgen. Fumigati</taxon>
    </lineage>
</organism>
<keyword evidence="17" id="KW-1185">Reference proteome</keyword>
<dbReference type="GO" id="GO:0006104">
    <property type="term" value="P:succinyl-CoA metabolic process"/>
    <property type="evidence" value="ECO:0007669"/>
    <property type="project" value="TreeGrafter"/>
</dbReference>
<accession>A0A397GZJ6</accession>